<comment type="caution">
    <text evidence="2">The sequence shown here is derived from an EMBL/GenBank/DDBJ whole genome shotgun (WGS) entry which is preliminary data.</text>
</comment>
<name>A0A210Q8T0_MIZYE</name>
<dbReference type="GO" id="GO:0003964">
    <property type="term" value="F:RNA-directed DNA polymerase activity"/>
    <property type="evidence" value="ECO:0007669"/>
    <property type="project" value="UniProtKB-KW"/>
</dbReference>
<dbReference type="InterPro" id="IPR043502">
    <property type="entry name" value="DNA/RNA_pol_sf"/>
</dbReference>
<dbReference type="Pfam" id="PF00078">
    <property type="entry name" value="RVT_1"/>
    <property type="match status" value="1"/>
</dbReference>
<dbReference type="InterPro" id="IPR000477">
    <property type="entry name" value="RT_dom"/>
</dbReference>
<dbReference type="PANTHER" id="PTHR47027:SF20">
    <property type="entry name" value="REVERSE TRANSCRIPTASE-LIKE PROTEIN WITH RNA-DIRECTED DNA POLYMERASE DOMAIN"/>
    <property type="match status" value="1"/>
</dbReference>
<dbReference type="STRING" id="6573.A0A210Q8T0"/>
<keyword evidence="2" id="KW-0695">RNA-directed DNA polymerase</keyword>
<organism evidence="2 3">
    <name type="scientific">Mizuhopecten yessoensis</name>
    <name type="common">Japanese scallop</name>
    <name type="synonym">Patinopecten yessoensis</name>
    <dbReference type="NCBI Taxonomy" id="6573"/>
    <lineage>
        <taxon>Eukaryota</taxon>
        <taxon>Metazoa</taxon>
        <taxon>Spiralia</taxon>
        <taxon>Lophotrochozoa</taxon>
        <taxon>Mollusca</taxon>
        <taxon>Bivalvia</taxon>
        <taxon>Autobranchia</taxon>
        <taxon>Pteriomorphia</taxon>
        <taxon>Pectinida</taxon>
        <taxon>Pectinoidea</taxon>
        <taxon>Pectinidae</taxon>
        <taxon>Mizuhopecten</taxon>
    </lineage>
</organism>
<proteinExistence type="predicted"/>
<accession>A0A210Q8T0</accession>
<dbReference type="SUPFAM" id="SSF56219">
    <property type="entry name" value="DNase I-like"/>
    <property type="match status" value="1"/>
</dbReference>
<evidence type="ECO:0000259" key="1">
    <source>
        <dbReference type="PROSITE" id="PS50878"/>
    </source>
</evidence>
<keyword evidence="3" id="KW-1185">Reference proteome</keyword>
<dbReference type="AlphaFoldDB" id="A0A210Q8T0"/>
<evidence type="ECO:0000313" key="2">
    <source>
        <dbReference type="EMBL" id="OWF45126.1"/>
    </source>
</evidence>
<dbReference type="OrthoDB" id="6145657at2759"/>
<dbReference type="PANTHER" id="PTHR47027">
    <property type="entry name" value="REVERSE TRANSCRIPTASE DOMAIN-CONTAINING PROTEIN"/>
    <property type="match status" value="1"/>
</dbReference>
<evidence type="ECO:0000313" key="3">
    <source>
        <dbReference type="Proteomes" id="UP000242188"/>
    </source>
</evidence>
<dbReference type="InterPro" id="IPR036691">
    <property type="entry name" value="Endo/exonu/phosph_ase_sf"/>
</dbReference>
<dbReference type="SUPFAM" id="SSF56672">
    <property type="entry name" value="DNA/RNA polymerases"/>
    <property type="match status" value="1"/>
</dbReference>
<sequence>MLTFPKTLSEYVLWVNFSKHVVNSDLDFLLGCVYIPPENTKYASPEAFNEIEREMIELSHHGNKVAIVGDFNAKTQVRDDFVEPDDNFIRSLNLDENDELYSYLYDIEKLKLYNVPLRRASQCKAKVNNYGNKLLDFCKQNNMYIANGRIGNDAQIGKTTCSDVSVIDYLLLSSDMFRYTTDFEIKVFDPLISDVHCRLVFSLCKLTDECIYNTECHENRYTKWKSCKEQDFVKHILDDERGNLHRINDKLNELLNKQHDNVTNNEINDIVNSISELFKGSAKQVFGSNNAYRKRRLRCDNKPWFNRECHLNRVEFNKAKALFHKVNNPINKTNLNRASKVYRKTLNKNYRNYQEKLSSELRNTARMDSKKFWNILNKCDGSVKKGNADICITELYEYFKDLNKSVYDDDDFELENPDNSIFDDYLNGEITTDEIKFSLINLKNSKASGIDQILNEYLKSTMDVFLPIYQKIFNLILNTASIPDVWKIGIIKPVYKNKGDPKDPDNYRAITLVSCLGKVFTSVINNRLNKISDEFDLISSAQAGFRKGHSTTDNMFVLYSLISIYFSLGKKLYCTFIDFSKAFDSVWRVGLWKKLQKSNITGKIFNIIYKLYDKTKSCVKNGCEQSDLFNCEIGLKQGENLSPFLFAIYLNDLETYLVEKNVNCLQTIDKLCIDNIGVYLKLFIILYADDTVLFSETPDGLQLALNEFEQYCNTWKLTINSGKTKIVIFSKRKCARTPHFTLCNVELEILEGYTYLGLFFNFSCSFFKARKKIVEQAQKSVFAVYKKLRNISLPVDLQLKIFDSLIMPVLLYSSEIWGFENTNIIEKIHLQFCKYILNVRKSTPNFIVYGELGRYPLDIEIKCRIIVFWHKLITSSKLSSTIYKLMYTLHENGTMLFKWLAYVKDIFSQTGLNYVWYYQSTCSFSKDEIKRLVKSRLKDQFIQKWFDNILNSSRGQTYSILKTKFEQEKYLIKLNTNDRKIMCKFRSCNMHLPIEKGRWLGIPRQERTCTLCNLYIGDEFHYLFICESVLVKCLREKYIPKYYFTYPSQLKMQGLFNIFNVKIYTKLCKFIEKLEKILT</sequence>
<keyword evidence="2" id="KW-0808">Transferase</keyword>
<dbReference type="EMBL" id="NEDP02004568">
    <property type="protein sequence ID" value="OWF45126.1"/>
    <property type="molecule type" value="Genomic_DNA"/>
</dbReference>
<feature type="domain" description="Reverse transcriptase" evidence="1">
    <location>
        <begin position="475"/>
        <end position="760"/>
    </location>
</feature>
<dbReference type="CDD" id="cd01650">
    <property type="entry name" value="RT_nLTR_like"/>
    <property type="match status" value="1"/>
</dbReference>
<dbReference type="PROSITE" id="PS50878">
    <property type="entry name" value="RT_POL"/>
    <property type="match status" value="1"/>
</dbReference>
<keyword evidence="2" id="KW-0548">Nucleotidyltransferase</keyword>
<protein>
    <submittedName>
        <fullName evidence="2">RNA-directed DNA polymerase from mobile element jockey</fullName>
    </submittedName>
</protein>
<dbReference type="Proteomes" id="UP000242188">
    <property type="component" value="Unassembled WGS sequence"/>
</dbReference>
<reference evidence="2 3" key="1">
    <citation type="journal article" date="2017" name="Nat. Ecol. Evol.">
        <title>Scallop genome provides insights into evolution of bilaterian karyotype and development.</title>
        <authorList>
            <person name="Wang S."/>
            <person name="Zhang J."/>
            <person name="Jiao W."/>
            <person name="Li J."/>
            <person name="Xun X."/>
            <person name="Sun Y."/>
            <person name="Guo X."/>
            <person name="Huan P."/>
            <person name="Dong B."/>
            <person name="Zhang L."/>
            <person name="Hu X."/>
            <person name="Sun X."/>
            <person name="Wang J."/>
            <person name="Zhao C."/>
            <person name="Wang Y."/>
            <person name="Wang D."/>
            <person name="Huang X."/>
            <person name="Wang R."/>
            <person name="Lv J."/>
            <person name="Li Y."/>
            <person name="Zhang Z."/>
            <person name="Liu B."/>
            <person name="Lu W."/>
            <person name="Hui Y."/>
            <person name="Liang J."/>
            <person name="Zhou Z."/>
            <person name="Hou R."/>
            <person name="Li X."/>
            <person name="Liu Y."/>
            <person name="Li H."/>
            <person name="Ning X."/>
            <person name="Lin Y."/>
            <person name="Zhao L."/>
            <person name="Xing Q."/>
            <person name="Dou J."/>
            <person name="Li Y."/>
            <person name="Mao J."/>
            <person name="Guo H."/>
            <person name="Dou H."/>
            <person name="Li T."/>
            <person name="Mu C."/>
            <person name="Jiang W."/>
            <person name="Fu Q."/>
            <person name="Fu X."/>
            <person name="Miao Y."/>
            <person name="Liu J."/>
            <person name="Yu Q."/>
            <person name="Li R."/>
            <person name="Liao H."/>
            <person name="Li X."/>
            <person name="Kong Y."/>
            <person name="Jiang Z."/>
            <person name="Chourrout D."/>
            <person name="Li R."/>
            <person name="Bao Z."/>
        </authorList>
    </citation>
    <scope>NUCLEOTIDE SEQUENCE [LARGE SCALE GENOMIC DNA]</scope>
    <source>
        <strain evidence="2 3">PY_sf001</strain>
    </source>
</reference>
<gene>
    <name evidence="2" type="ORF">KP79_PYT26321</name>
</gene>
<dbReference type="Gene3D" id="3.60.10.10">
    <property type="entry name" value="Endonuclease/exonuclease/phosphatase"/>
    <property type="match status" value="1"/>
</dbReference>